<name>A0A553HJ84_9PEZI</name>
<dbReference type="Proteomes" id="UP000319160">
    <property type="component" value="Unassembled WGS sequence"/>
</dbReference>
<organism evidence="1 2">
    <name type="scientific">Xylaria flabelliformis</name>
    <dbReference type="NCBI Taxonomy" id="2512241"/>
    <lineage>
        <taxon>Eukaryota</taxon>
        <taxon>Fungi</taxon>
        <taxon>Dikarya</taxon>
        <taxon>Ascomycota</taxon>
        <taxon>Pezizomycotina</taxon>
        <taxon>Sordariomycetes</taxon>
        <taxon>Xylariomycetidae</taxon>
        <taxon>Xylariales</taxon>
        <taxon>Xylariaceae</taxon>
        <taxon>Xylaria</taxon>
    </lineage>
</organism>
<dbReference type="AlphaFoldDB" id="A0A553HJ84"/>
<dbReference type="EMBL" id="VFLP01000104">
    <property type="protein sequence ID" value="TRX88012.1"/>
    <property type="molecule type" value="Genomic_DNA"/>
</dbReference>
<keyword evidence="2" id="KW-1185">Reference proteome</keyword>
<dbReference type="OrthoDB" id="4643547at2759"/>
<reference evidence="2" key="1">
    <citation type="submission" date="2019-06" db="EMBL/GenBank/DDBJ databases">
        <title>Draft genome sequence of the griseofulvin-producing fungus Xylaria cubensis strain G536.</title>
        <authorList>
            <person name="Mead M.E."/>
            <person name="Raja H.A."/>
            <person name="Steenwyk J.L."/>
            <person name="Knowles S.L."/>
            <person name="Oberlies N.H."/>
            <person name="Rokas A."/>
        </authorList>
    </citation>
    <scope>NUCLEOTIDE SEQUENCE [LARGE SCALE GENOMIC DNA]</scope>
    <source>
        <strain evidence="2">G536</strain>
    </source>
</reference>
<comment type="caution">
    <text evidence="1">The sequence shown here is derived from an EMBL/GenBank/DDBJ whole genome shotgun (WGS) entry which is preliminary data.</text>
</comment>
<evidence type="ECO:0000313" key="1">
    <source>
        <dbReference type="EMBL" id="TRX88012.1"/>
    </source>
</evidence>
<evidence type="ECO:0000313" key="2">
    <source>
        <dbReference type="Proteomes" id="UP000319160"/>
    </source>
</evidence>
<accession>A0A553HJ84</accession>
<gene>
    <name evidence="1" type="ORF">FHL15_011114</name>
</gene>
<protein>
    <submittedName>
        <fullName evidence="1">Uncharacterized protein</fullName>
    </submittedName>
</protein>
<proteinExistence type="predicted"/>
<sequence>MANLNTEVSISTATTSEHYFPILSTPCSELRLQFLSARDGDYIGTDCTRKQRPRLQLMLPERYIPPAAITGDAPCDGILFTLDPRGNSGMAKCQVKLSKSASSRTHNIVHSVTIPYFGTVYDLLNVTRDVFGEGEEKFKYRISNGWLHGGRDFW</sequence>